<dbReference type="GO" id="GO:0009055">
    <property type="term" value="F:electron transfer activity"/>
    <property type="evidence" value="ECO:0007669"/>
    <property type="project" value="InterPro"/>
</dbReference>
<dbReference type="SUPFAM" id="SSF46626">
    <property type="entry name" value="Cytochrome c"/>
    <property type="match status" value="1"/>
</dbReference>
<dbReference type="PANTHER" id="PTHR35008:SF4">
    <property type="entry name" value="BLL4482 PROTEIN"/>
    <property type="match status" value="1"/>
</dbReference>
<protein>
    <submittedName>
        <fullName evidence="6">Cytochrome C oxidase, cbb3-type, subunit III</fullName>
    </submittedName>
</protein>
<reference evidence="6 7" key="1">
    <citation type="submission" date="2016-10" db="EMBL/GenBank/DDBJ databases">
        <authorList>
            <person name="de Groot N.N."/>
        </authorList>
    </citation>
    <scope>NUCLEOTIDE SEQUENCE [LARGE SCALE GENOMIC DNA]</scope>
    <source>
        <strain evidence="6 7">DSM 17862</strain>
    </source>
</reference>
<gene>
    <name evidence="6" type="ORF">SAMN04489858_11283</name>
</gene>
<evidence type="ECO:0000313" key="7">
    <source>
        <dbReference type="Proteomes" id="UP000199180"/>
    </source>
</evidence>
<dbReference type="InterPro" id="IPR036909">
    <property type="entry name" value="Cyt_c-like_dom_sf"/>
</dbReference>
<organism evidence="6 7">
    <name type="scientific">Paracoccus homiensis</name>
    <dbReference type="NCBI Taxonomy" id="364199"/>
    <lineage>
        <taxon>Bacteria</taxon>
        <taxon>Pseudomonadati</taxon>
        <taxon>Pseudomonadota</taxon>
        <taxon>Alphaproteobacteria</taxon>
        <taxon>Rhodobacterales</taxon>
        <taxon>Paracoccaceae</taxon>
        <taxon>Paracoccus</taxon>
    </lineage>
</organism>
<keyword evidence="2" id="KW-0479">Metal-binding</keyword>
<keyword evidence="1" id="KW-0349">Heme</keyword>
<dbReference type="EMBL" id="FOHO01000012">
    <property type="protein sequence ID" value="SET86540.1"/>
    <property type="molecule type" value="Genomic_DNA"/>
</dbReference>
<evidence type="ECO:0000256" key="1">
    <source>
        <dbReference type="ARBA" id="ARBA00022617"/>
    </source>
</evidence>
<feature type="region of interest" description="Disordered" evidence="4">
    <location>
        <begin position="71"/>
        <end position="92"/>
    </location>
</feature>
<feature type="domain" description="Cytochrome c" evidence="5">
    <location>
        <begin position="9"/>
        <end position="58"/>
    </location>
</feature>
<dbReference type="GO" id="GO:0020037">
    <property type="term" value="F:heme binding"/>
    <property type="evidence" value="ECO:0007669"/>
    <property type="project" value="InterPro"/>
</dbReference>
<evidence type="ECO:0000256" key="4">
    <source>
        <dbReference type="SAM" id="MobiDB-lite"/>
    </source>
</evidence>
<name>A0A1I0HTH3_9RHOB</name>
<dbReference type="Proteomes" id="UP000199180">
    <property type="component" value="Unassembled WGS sequence"/>
</dbReference>
<dbReference type="InterPro" id="IPR009056">
    <property type="entry name" value="Cyt_c-like_dom"/>
</dbReference>
<sequence length="92" mass="9584">MPEGGGAIGAGAYPALAGNPNLEYSAYAVALIVNGQKGMPAFGTFLDDEQIVALVTYMQTNLSNNYTPDATTESVAAVRPAEPVDPNRAEHE</sequence>
<evidence type="ECO:0000256" key="2">
    <source>
        <dbReference type="ARBA" id="ARBA00022723"/>
    </source>
</evidence>
<evidence type="ECO:0000313" key="6">
    <source>
        <dbReference type="EMBL" id="SET86540.1"/>
    </source>
</evidence>
<dbReference type="InterPro" id="IPR051459">
    <property type="entry name" value="Cytochrome_c-type_DH"/>
</dbReference>
<dbReference type="PANTHER" id="PTHR35008">
    <property type="entry name" value="BLL4482 PROTEIN-RELATED"/>
    <property type="match status" value="1"/>
</dbReference>
<dbReference type="Gene3D" id="1.10.760.10">
    <property type="entry name" value="Cytochrome c-like domain"/>
    <property type="match status" value="1"/>
</dbReference>
<dbReference type="Pfam" id="PF13442">
    <property type="entry name" value="Cytochrome_CBB3"/>
    <property type="match status" value="1"/>
</dbReference>
<dbReference type="AlphaFoldDB" id="A0A1I0HTH3"/>
<evidence type="ECO:0000259" key="5">
    <source>
        <dbReference type="Pfam" id="PF13442"/>
    </source>
</evidence>
<accession>A0A1I0HTH3</accession>
<dbReference type="STRING" id="364199.SAMN04489858_11283"/>
<proteinExistence type="predicted"/>
<dbReference type="GO" id="GO:0046872">
    <property type="term" value="F:metal ion binding"/>
    <property type="evidence" value="ECO:0007669"/>
    <property type="project" value="UniProtKB-KW"/>
</dbReference>
<evidence type="ECO:0000256" key="3">
    <source>
        <dbReference type="ARBA" id="ARBA00023004"/>
    </source>
</evidence>
<keyword evidence="3" id="KW-0408">Iron</keyword>
<keyword evidence="7" id="KW-1185">Reference proteome</keyword>